<organism evidence="2 3">
    <name type="scientific">Duganella vulcania</name>
    <dbReference type="NCBI Taxonomy" id="2692166"/>
    <lineage>
        <taxon>Bacteria</taxon>
        <taxon>Pseudomonadati</taxon>
        <taxon>Pseudomonadota</taxon>
        <taxon>Betaproteobacteria</taxon>
        <taxon>Burkholderiales</taxon>
        <taxon>Oxalobacteraceae</taxon>
        <taxon>Telluria group</taxon>
        <taxon>Duganella</taxon>
    </lineage>
</organism>
<dbReference type="AlphaFoldDB" id="A0A845GQ84"/>
<dbReference type="EMBL" id="WWCX01000039">
    <property type="protein sequence ID" value="MYM96151.1"/>
    <property type="molecule type" value="Genomic_DNA"/>
</dbReference>
<gene>
    <name evidence="2" type="ORF">GTP90_20005</name>
</gene>
<feature type="compositionally biased region" description="Low complexity" evidence="1">
    <location>
        <begin position="168"/>
        <end position="184"/>
    </location>
</feature>
<dbReference type="RefSeq" id="WP_161085184.1">
    <property type="nucleotide sequence ID" value="NZ_WWCX01000039.1"/>
</dbReference>
<evidence type="ECO:0000313" key="3">
    <source>
        <dbReference type="Proteomes" id="UP000447355"/>
    </source>
</evidence>
<protein>
    <recommendedName>
        <fullName evidence="4">DUF3828 domain-containing protein</fullName>
    </recommendedName>
</protein>
<dbReference type="Proteomes" id="UP000447355">
    <property type="component" value="Unassembled WGS sequence"/>
</dbReference>
<accession>A0A845GQ84</accession>
<comment type="caution">
    <text evidence="2">The sequence shown here is derived from an EMBL/GenBank/DDBJ whole genome shotgun (WGS) entry which is preliminary data.</text>
</comment>
<reference evidence="2" key="1">
    <citation type="submission" date="2019-12" db="EMBL/GenBank/DDBJ databases">
        <title>Novel species isolated from a subtropical stream in China.</title>
        <authorList>
            <person name="Lu H."/>
        </authorList>
    </citation>
    <scope>NUCLEOTIDE SEQUENCE [LARGE SCALE GENOMIC DNA]</scope>
    <source>
        <strain evidence="2">FT81W</strain>
    </source>
</reference>
<evidence type="ECO:0008006" key="4">
    <source>
        <dbReference type="Google" id="ProtNLM"/>
    </source>
</evidence>
<proteinExistence type="predicted"/>
<name>A0A845GQ84_9BURK</name>
<sequence length="184" mass="19973">MSFNKKHYLPIAAVAGATAIAVASLMAYKARSERQQVDFITRFYSSHLGDTRRAPPPPGTFYSTELEDLLATNHELCGKLARNDGTCGHDADGDGLLNLGKASFKAAYAGNGNVDVSFNAVPGQGDNYRRKIRFVLTLEDAGWRVDDMLFGANALRRDVQHENETLLARPRTSSGTTTRAASPP</sequence>
<evidence type="ECO:0000256" key="1">
    <source>
        <dbReference type="SAM" id="MobiDB-lite"/>
    </source>
</evidence>
<feature type="region of interest" description="Disordered" evidence="1">
    <location>
        <begin position="161"/>
        <end position="184"/>
    </location>
</feature>
<evidence type="ECO:0000313" key="2">
    <source>
        <dbReference type="EMBL" id="MYM96151.1"/>
    </source>
</evidence>